<dbReference type="RefSeq" id="WP_207143403.1">
    <property type="nucleotide sequence ID" value="NZ_JAEKJZ010000007.1"/>
</dbReference>
<evidence type="ECO:0000313" key="3">
    <source>
        <dbReference type="Proteomes" id="UP000664096"/>
    </source>
</evidence>
<dbReference type="EMBL" id="JAEKJZ010000007">
    <property type="protein sequence ID" value="MBN9673524.1"/>
    <property type="molecule type" value="Genomic_DNA"/>
</dbReference>
<accession>A0A939EKR0</accession>
<proteinExistence type="predicted"/>
<dbReference type="Gene3D" id="2.60.200.60">
    <property type="match status" value="1"/>
</dbReference>
<dbReference type="CDD" id="cd14738">
    <property type="entry name" value="PAAR_2"/>
    <property type="match status" value="1"/>
</dbReference>
<evidence type="ECO:0000256" key="1">
    <source>
        <dbReference type="SAM" id="MobiDB-lite"/>
    </source>
</evidence>
<evidence type="ECO:0000313" key="2">
    <source>
        <dbReference type="EMBL" id="MBN9673524.1"/>
    </source>
</evidence>
<protein>
    <submittedName>
        <fullName evidence="2">PAAR domain-containing protein</fullName>
    </submittedName>
</protein>
<sequence length="339" mass="34630">MSFPAARLTDMHTCPMCMGVPAPIVWKGAYTVLTGKMPQARVTDMCVCVGPPPPMGGDPIITGAWNVLVEKLPAARLTDLTAKGGAIVTGFPTVLIGMAGGGGGGGAAAGAGGGAGGAGGAAGAGAAAGGAAGGTAAGAGAAAAPPFVTTGLSAEVDEMVNMSPSLSSKLDELFADGWSIETRDGGGSATNHTEKTMFIDTGDGRSAEDQVRSLSHEAGHAAYGEAPYVPTTGLSRDEYVEANSREQSKSEGEATLSNIETRDEILENGGPDIGISGNPDNHAGYESAYEDYERTGDRDTAREEIGDTYLDGETTSTTHESYRDFYERQYGEHYDNTTE</sequence>
<gene>
    <name evidence="2" type="ORF">JF539_24425</name>
</gene>
<feature type="compositionally biased region" description="Basic and acidic residues" evidence="1">
    <location>
        <begin position="320"/>
        <end position="339"/>
    </location>
</feature>
<feature type="compositionally biased region" description="Basic and acidic residues" evidence="1">
    <location>
        <begin position="291"/>
        <end position="305"/>
    </location>
</feature>
<reference evidence="2" key="1">
    <citation type="submission" date="2020-12" db="EMBL/GenBank/DDBJ databases">
        <title>Oil enriched cultivation method for isolating marine PHA-producing bacteria.</title>
        <authorList>
            <person name="Zheng W."/>
            <person name="Yu S."/>
            <person name="Huang Y."/>
        </authorList>
    </citation>
    <scope>NUCLEOTIDE SEQUENCE</scope>
    <source>
        <strain evidence="2">SY-2-12</strain>
    </source>
</reference>
<organism evidence="2 3">
    <name type="scientific">Roseibium aggregatum</name>
    <dbReference type="NCBI Taxonomy" id="187304"/>
    <lineage>
        <taxon>Bacteria</taxon>
        <taxon>Pseudomonadati</taxon>
        <taxon>Pseudomonadota</taxon>
        <taxon>Alphaproteobacteria</taxon>
        <taxon>Hyphomicrobiales</taxon>
        <taxon>Stappiaceae</taxon>
        <taxon>Roseibium</taxon>
    </lineage>
</organism>
<dbReference type="Pfam" id="PF05488">
    <property type="entry name" value="PAAR_motif"/>
    <property type="match status" value="1"/>
</dbReference>
<dbReference type="AlphaFoldDB" id="A0A939EKR0"/>
<dbReference type="InterPro" id="IPR008727">
    <property type="entry name" value="PAAR_motif"/>
</dbReference>
<dbReference type="Proteomes" id="UP000664096">
    <property type="component" value="Unassembled WGS sequence"/>
</dbReference>
<comment type="caution">
    <text evidence="2">The sequence shown here is derived from an EMBL/GenBank/DDBJ whole genome shotgun (WGS) entry which is preliminary data.</text>
</comment>
<name>A0A939EKR0_9HYPH</name>
<feature type="region of interest" description="Disordered" evidence="1">
    <location>
        <begin position="266"/>
        <end position="339"/>
    </location>
</feature>